<dbReference type="Proteomes" id="UP000823749">
    <property type="component" value="Chromosome 5"/>
</dbReference>
<feature type="compositionally biased region" description="Basic and acidic residues" evidence="1">
    <location>
        <begin position="100"/>
        <end position="109"/>
    </location>
</feature>
<feature type="region of interest" description="Disordered" evidence="1">
    <location>
        <begin position="85"/>
        <end position="128"/>
    </location>
</feature>
<keyword evidence="3" id="KW-1185">Reference proteome</keyword>
<comment type="caution">
    <text evidence="2">The sequence shown here is derived from an EMBL/GenBank/DDBJ whole genome shotgun (WGS) entry which is preliminary data.</text>
</comment>
<protein>
    <submittedName>
        <fullName evidence="2">Uncharacterized protein</fullName>
    </submittedName>
</protein>
<accession>A0AAV6KBW7</accession>
<proteinExistence type="predicted"/>
<evidence type="ECO:0000256" key="1">
    <source>
        <dbReference type="SAM" id="MobiDB-lite"/>
    </source>
</evidence>
<organism evidence="2 3">
    <name type="scientific">Rhododendron griersonianum</name>
    <dbReference type="NCBI Taxonomy" id="479676"/>
    <lineage>
        <taxon>Eukaryota</taxon>
        <taxon>Viridiplantae</taxon>
        <taxon>Streptophyta</taxon>
        <taxon>Embryophyta</taxon>
        <taxon>Tracheophyta</taxon>
        <taxon>Spermatophyta</taxon>
        <taxon>Magnoliopsida</taxon>
        <taxon>eudicotyledons</taxon>
        <taxon>Gunneridae</taxon>
        <taxon>Pentapetalae</taxon>
        <taxon>asterids</taxon>
        <taxon>Ericales</taxon>
        <taxon>Ericaceae</taxon>
        <taxon>Ericoideae</taxon>
        <taxon>Rhodoreae</taxon>
        <taxon>Rhododendron</taxon>
    </lineage>
</organism>
<sequence length="154" mass="16718">MSTRVGDCLGWTVGLKSAVELDNLSLSLSDFLRGDTFAVSVEIHSASCFRDPLVGTVRFLLSNCLSETTQAFTVAQVRRLSGRFPHRPDLVEKSRRRRKNGSEKSEKSYGSESDGANSTASSRNSQGPSSLILPIPTLQLLSTTVAAAFERLPI</sequence>
<dbReference type="AlphaFoldDB" id="A0AAV6KBW7"/>
<dbReference type="EMBL" id="JACTNZ010000005">
    <property type="protein sequence ID" value="KAG5549814.1"/>
    <property type="molecule type" value="Genomic_DNA"/>
</dbReference>
<evidence type="ECO:0000313" key="2">
    <source>
        <dbReference type="EMBL" id="KAG5549814.1"/>
    </source>
</evidence>
<evidence type="ECO:0000313" key="3">
    <source>
        <dbReference type="Proteomes" id="UP000823749"/>
    </source>
</evidence>
<feature type="compositionally biased region" description="Polar residues" evidence="1">
    <location>
        <begin position="116"/>
        <end position="128"/>
    </location>
</feature>
<reference evidence="2" key="1">
    <citation type="submission" date="2020-08" db="EMBL/GenBank/DDBJ databases">
        <title>Plant Genome Project.</title>
        <authorList>
            <person name="Zhang R.-G."/>
        </authorList>
    </citation>
    <scope>NUCLEOTIDE SEQUENCE</scope>
    <source>
        <strain evidence="2">WSP0</strain>
        <tissue evidence="2">Leaf</tissue>
    </source>
</reference>
<name>A0AAV6KBW7_9ERIC</name>
<gene>
    <name evidence="2" type="ORF">RHGRI_014952</name>
</gene>